<dbReference type="CDD" id="cd00995">
    <property type="entry name" value="PBP2_NikA_DppA_OppA_like"/>
    <property type="match status" value="1"/>
</dbReference>
<keyword evidence="2" id="KW-0813">Transport</keyword>
<evidence type="ECO:0000256" key="3">
    <source>
        <dbReference type="ARBA" id="ARBA00022729"/>
    </source>
</evidence>
<reference evidence="5" key="1">
    <citation type="journal article" date="2013" name="PLoS ONE">
        <title>Metagenomic insights into the carbohydrate-active enzymes carried by the microorganisms adhering to solid digesta in the rumen of cows.</title>
        <authorList>
            <person name="Wang L."/>
            <person name="Hatem A."/>
            <person name="Catalyurek U.V."/>
            <person name="Morrison M."/>
            <person name="Yu Z."/>
        </authorList>
    </citation>
    <scope>NUCLEOTIDE SEQUENCE</scope>
</reference>
<dbReference type="EMBL" id="KC246790">
    <property type="protein sequence ID" value="AHF24334.1"/>
    <property type="molecule type" value="Genomic_DNA"/>
</dbReference>
<dbReference type="PANTHER" id="PTHR30290:SF9">
    <property type="entry name" value="OLIGOPEPTIDE-BINDING PROTEIN APPA"/>
    <property type="match status" value="1"/>
</dbReference>
<dbReference type="Gene3D" id="3.40.190.10">
    <property type="entry name" value="Periplasmic binding protein-like II"/>
    <property type="match status" value="1"/>
</dbReference>
<proteinExistence type="inferred from homology"/>
<dbReference type="InterPro" id="IPR039424">
    <property type="entry name" value="SBP_5"/>
</dbReference>
<dbReference type="Pfam" id="PF00496">
    <property type="entry name" value="SBP_bac_5"/>
    <property type="match status" value="1"/>
</dbReference>
<organism evidence="5">
    <name type="scientific">uncultured bacterium Contig17</name>
    <dbReference type="NCBI Taxonomy" id="1393492"/>
    <lineage>
        <taxon>Bacteria</taxon>
        <taxon>environmental samples</taxon>
    </lineage>
</organism>
<evidence type="ECO:0000256" key="1">
    <source>
        <dbReference type="ARBA" id="ARBA00005695"/>
    </source>
</evidence>
<dbReference type="SUPFAM" id="SSF53850">
    <property type="entry name" value="Periplasmic binding protein-like II"/>
    <property type="match status" value="1"/>
</dbReference>
<dbReference type="GO" id="GO:1904680">
    <property type="term" value="F:peptide transmembrane transporter activity"/>
    <property type="evidence" value="ECO:0007669"/>
    <property type="project" value="TreeGrafter"/>
</dbReference>
<evidence type="ECO:0000256" key="2">
    <source>
        <dbReference type="ARBA" id="ARBA00022448"/>
    </source>
</evidence>
<feature type="non-terminal residue" evidence="5">
    <location>
        <position position="1"/>
    </location>
</feature>
<dbReference type="AlphaFoldDB" id="W0FLJ1"/>
<feature type="domain" description="Solute-binding protein family 5" evidence="4">
    <location>
        <begin position="67"/>
        <end position="515"/>
    </location>
</feature>
<dbReference type="PANTHER" id="PTHR30290">
    <property type="entry name" value="PERIPLASMIC BINDING COMPONENT OF ABC TRANSPORTER"/>
    <property type="match status" value="1"/>
</dbReference>
<protein>
    <submittedName>
        <fullName evidence="5">Bacterial extracellular solute-binding proteins, family 5 Middle</fullName>
    </submittedName>
</protein>
<evidence type="ECO:0000313" key="5">
    <source>
        <dbReference type="EMBL" id="AHF24334.1"/>
    </source>
</evidence>
<name>W0FLJ1_9BACT</name>
<dbReference type="GO" id="GO:0015833">
    <property type="term" value="P:peptide transport"/>
    <property type="evidence" value="ECO:0007669"/>
    <property type="project" value="TreeGrafter"/>
</dbReference>
<dbReference type="InterPro" id="IPR000914">
    <property type="entry name" value="SBP_5_dom"/>
</dbReference>
<sequence length="617" mass="69680">QEPAFDKLTVGNPTPMRGEFFTSFWGNSTSDLDVRDLLHGYNLVFWDSEEGLFREDPSVVSGIVAVESDEGDRSFTLILQDDLKYSDGTAINAWDYAFSFLFSISPEVSEIGGTPRRMEQFQGYDEYVAGTAKTLSGIRVTSNNTIVITIRHEYLPFFYEMGLLSCNPYPISVIAPGVTVRDDGDGIYLANADETVQEPVYTAELLKKTILDPENGYLSHPSVVSGPYTLTSWDGETAEFAINPYYKGNQNGEKPTIQTLYYTQSSNETQIEDLVAGKFDLLNKVARQDNIMDGVSRINDENISFTTYPRIGLSYISFACERNTVSSEAVRQAIAWCLNREQLVEDYTGNYGLLVDGYYGIGQWMYGLVMGTTAPPIDPPENENDRAAMEEYNEAMAAFQELTLDNLTSYTVDTEKAAELLDQDGWTINDEGLREKDGVVLDLKMIYPAGNNISEYLDKNFLSNLEQVGIRLTVEEVPMNELLSRWYQQEERDEDMIYLASNFDLIFDPSAYFSADGTWAYTSLADDILYAEAVAMRSTEPGDVLTYVQHWVAFQERFNQILPMIPIYSNIYFDFYTRYLQNYNIDQNATWGEAIVPAFLSDVVEEPEEAEGEMVAD</sequence>
<evidence type="ECO:0000259" key="4">
    <source>
        <dbReference type="Pfam" id="PF00496"/>
    </source>
</evidence>
<accession>W0FLJ1</accession>
<dbReference type="Gene3D" id="3.10.105.10">
    <property type="entry name" value="Dipeptide-binding Protein, Domain 3"/>
    <property type="match status" value="1"/>
</dbReference>
<comment type="similarity">
    <text evidence="1">Belongs to the bacterial solute-binding protein 5 family.</text>
</comment>
<keyword evidence="3" id="KW-0732">Signal</keyword>